<dbReference type="PANTHER" id="PTHR45128:SF2">
    <property type="entry name" value="METHYLTRANSFERASE DOMAIN-CONTAINING PROTEIN"/>
    <property type="match status" value="1"/>
</dbReference>
<dbReference type="CDD" id="cd02440">
    <property type="entry name" value="AdoMet_MTases"/>
    <property type="match status" value="1"/>
</dbReference>
<dbReference type="InterPro" id="IPR048711">
    <property type="entry name" value="WHD_Rv2258c"/>
</dbReference>
<dbReference type="EMBL" id="JBHSDP010000024">
    <property type="protein sequence ID" value="MFC4330577.1"/>
    <property type="molecule type" value="Genomic_DNA"/>
</dbReference>
<dbReference type="Gene3D" id="3.40.50.150">
    <property type="entry name" value="Vaccinia Virus protein VP39"/>
    <property type="match status" value="1"/>
</dbReference>
<keyword evidence="3" id="KW-0489">Methyltransferase</keyword>
<dbReference type="Pfam" id="PF21320">
    <property type="entry name" value="WHD_Rv2258c"/>
    <property type="match status" value="1"/>
</dbReference>
<dbReference type="GO" id="GO:0032259">
    <property type="term" value="P:methylation"/>
    <property type="evidence" value="ECO:0007669"/>
    <property type="project" value="UniProtKB-KW"/>
</dbReference>
<evidence type="ECO:0000313" key="3">
    <source>
        <dbReference type="EMBL" id="MFC4330577.1"/>
    </source>
</evidence>
<organism evidence="3 4">
    <name type="scientific">Streptomyces andamanensis</name>
    <dbReference type="NCBI Taxonomy" id="1565035"/>
    <lineage>
        <taxon>Bacteria</taxon>
        <taxon>Bacillati</taxon>
        <taxon>Actinomycetota</taxon>
        <taxon>Actinomycetes</taxon>
        <taxon>Kitasatosporales</taxon>
        <taxon>Streptomycetaceae</taxon>
        <taxon>Streptomyces</taxon>
    </lineage>
</organism>
<reference evidence="4" key="1">
    <citation type="journal article" date="2019" name="Int. J. Syst. Evol. Microbiol.">
        <title>The Global Catalogue of Microorganisms (GCM) 10K type strain sequencing project: providing services to taxonomists for standard genome sequencing and annotation.</title>
        <authorList>
            <consortium name="The Broad Institute Genomics Platform"/>
            <consortium name="The Broad Institute Genome Sequencing Center for Infectious Disease"/>
            <person name="Wu L."/>
            <person name="Ma J."/>
        </authorList>
    </citation>
    <scope>NUCLEOTIDE SEQUENCE [LARGE SCALE GENOMIC DNA]</scope>
    <source>
        <strain evidence="4">PCU 347</strain>
    </source>
</reference>
<comment type="caution">
    <text evidence="3">The sequence shown here is derived from an EMBL/GenBank/DDBJ whole genome shotgun (WGS) entry which is preliminary data.</text>
</comment>
<evidence type="ECO:0000313" key="4">
    <source>
        <dbReference type="Proteomes" id="UP001595824"/>
    </source>
</evidence>
<dbReference type="SUPFAM" id="SSF53335">
    <property type="entry name" value="S-adenosyl-L-methionine-dependent methyltransferases"/>
    <property type="match status" value="1"/>
</dbReference>
<protein>
    <submittedName>
        <fullName evidence="3">Class I SAM-dependent methyltransferase</fullName>
    </submittedName>
</protein>
<sequence length="351" mass="36799">MTDEQRVREFLERVVADNAAAFAGVSTSLGVRLGLYTAMAGAGPLTSDELAARTGLVERCVREWLAAQVAGAYVLHDPAADTYVLPDEHAAVLADASLPTYVAAGFTMLKALYGAEDALADAYRDGGGVSWREYGPELAEGVAAFFRPGYEAALVQEWLPALEGVEAKLRDGASVADVGCGFGHSTVLMATAFPRSRFHGFDFHEPSVEAARKLAEEAGVADRVTFEVAAAHDFPGGGYDLVTFFDCLHDLGDPGAALRRAEAALAADGSCLVVEPNASAEPGENIHPIGRSFASTSAVLCLPTAMAQAGPHALGNHPGQEALAAVAAGAGLRNWRLAVETLTNRVYDVRR</sequence>
<evidence type="ECO:0000259" key="1">
    <source>
        <dbReference type="Pfam" id="PF13847"/>
    </source>
</evidence>
<feature type="domain" description="Methyltransferase" evidence="1">
    <location>
        <begin position="171"/>
        <end position="281"/>
    </location>
</feature>
<dbReference type="InterPro" id="IPR053173">
    <property type="entry name" value="SAM-binding_MTase"/>
</dbReference>
<proteinExistence type="predicted"/>
<name>A0ABV8TIW4_9ACTN</name>
<dbReference type="Proteomes" id="UP001595824">
    <property type="component" value="Unassembled WGS sequence"/>
</dbReference>
<dbReference type="Gene3D" id="1.10.10.10">
    <property type="entry name" value="Winged helix-like DNA-binding domain superfamily/Winged helix DNA-binding domain"/>
    <property type="match status" value="1"/>
</dbReference>
<dbReference type="SUPFAM" id="SSF46785">
    <property type="entry name" value="Winged helix' DNA-binding domain"/>
    <property type="match status" value="1"/>
</dbReference>
<accession>A0ABV8TIW4</accession>
<dbReference type="GO" id="GO:0008168">
    <property type="term" value="F:methyltransferase activity"/>
    <property type="evidence" value="ECO:0007669"/>
    <property type="project" value="UniProtKB-KW"/>
</dbReference>
<keyword evidence="3" id="KW-0808">Transferase</keyword>
<dbReference type="RefSeq" id="WP_381741525.1">
    <property type="nucleotide sequence ID" value="NZ_JBHSDP010000024.1"/>
</dbReference>
<feature type="domain" description="S-adenosylmethionine-dependent methyltransferase Rv2258c-like winged HTH" evidence="2">
    <location>
        <begin position="23"/>
        <end position="94"/>
    </location>
</feature>
<gene>
    <name evidence="3" type="ORF">ACFPC0_22875</name>
</gene>
<dbReference type="PANTHER" id="PTHR45128">
    <property type="entry name" value="METHYLTRANSFERASE TYPE 11"/>
    <property type="match status" value="1"/>
</dbReference>
<dbReference type="Pfam" id="PF13847">
    <property type="entry name" value="Methyltransf_31"/>
    <property type="match status" value="1"/>
</dbReference>
<dbReference type="InterPro" id="IPR025714">
    <property type="entry name" value="Methyltranfer_dom"/>
</dbReference>
<evidence type="ECO:0000259" key="2">
    <source>
        <dbReference type="Pfam" id="PF21320"/>
    </source>
</evidence>
<keyword evidence="4" id="KW-1185">Reference proteome</keyword>
<dbReference type="InterPro" id="IPR036388">
    <property type="entry name" value="WH-like_DNA-bd_sf"/>
</dbReference>
<dbReference type="InterPro" id="IPR036390">
    <property type="entry name" value="WH_DNA-bd_sf"/>
</dbReference>
<dbReference type="InterPro" id="IPR029063">
    <property type="entry name" value="SAM-dependent_MTases_sf"/>
</dbReference>